<dbReference type="EMBL" id="GBRH01161757">
    <property type="protein sequence ID" value="JAE36139.1"/>
    <property type="molecule type" value="Transcribed_RNA"/>
</dbReference>
<protein>
    <submittedName>
        <fullName evidence="1">Uncharacterized protein</fullName>
    </submittedName>
</protein>
<reference evidence="1" key="2">
    <citation type="journal article" date="2015" name="Data Brief">
        <title>Shoot transcriptome of the giant reed, Arundo donax.</title>
        <authorList>
            <person name="Barrero R.A."/>
            <person name="Guerrero F.D."/>
            <person name="Moolhuijzen P."/>
            <person name="Goolsby J.A."/>
            <person name="Tidwell J."/>
            <person name="Bellgard S.E."/>
            <person name="Bellgard M.I."/>
        </authorList>
    </citation>
    <scope>NUCLEOTIDE SEQUENCE</scope>
    <source>
        <tissue evidence="1">Shoot tissue taken approximately 20 cm above the soil surface</tissue>
    </source>
</reference>
<name>A0A0A9HK13_ARUDO</name>
<organism evidence="1">
    <name type="scientific">Arundo donax</name>
    <name type="common">Giant reed</name>
    <name type="synonym">Donax arundinaceus</name>
    <dbReference type="NCBI Taxonomy" id="35708"/>
    <lineage>
        <taxon>Eukaryota</taxon>
        <taxon>Viridiplantae</taxon>
        <taxon>Streptophyta</taxon>
        <taxon>Embryophyta</taxon>
        <taxon>Tracheophyta</taxon>
        <taxon>Spermatophyta</taxon>
        <taxon>Magnoliopsida</taxon>
        <taxon>Liliopsida</taxon>
        <taxon>Poales</taxon>
        <taxon>Poaceae</taxon>
        <taxon>PACMAD clade</taxon>
        <taxon>Arundinoideae</taxon>
        <taxon>Arundineae</taxon>
        <taxon>Arundo</taxon>
    </lineage>
</organism>
<accession>A0A0A9HK13</accession>
<sequence length="15" mass="1318">MAGEAWRGGGGGGVG</sequence>
<reference evidence="1" key="1">
    <citation type="submission" date="2014-09" db="EMBL/GenBank/DDBJ databases">
        <authorList>
            <person name="Magalhaes I.L.F."/>
            <person name="Oliveira U."/>
            <person name="Santos F.R."/>
            <person name="Vidigal T.H.D.A."/>
            <person name="Brescovit A.D."/>
            <person name="Santos A.J."/>
        </authorList>
    </citation>
    <scope>NUCLEOTIDE SEQUENCE</scope>
    <source>
        <tissue evidence="1">Shoot tissue taken approximately 20 cm above the soil surface</tissue>
    </source>
</reference>
<evidence type="ECO:0000313" key="1">
    <source>
        <dbReference type="EMBL" id="JAE36139.1"/>
    </source>
</evidence>
<proteinExistence type="predicted"/>